<reference evidence="1 2" key="1">
    <citation type="submission" date="2016-10" db="EMBL/GenBank/DDBJ databases">
        <authorList>
            <person name="de Groot N.N."/>
        </authorList>
    </citation>
    <scope>NUCLEOTIDE SEQUENCE [LARGE SCALE GENOMIC DNA]</scope>
    <source>
        <strain evidence="1 2">CGMCC 1.9113</strain>
    </source>
</reference>
<name>A0A1I5UPA3_9SPHN</name>
<dbReference type="EMBL" id="FOXP01000013">
    <property type="protein sequence ID" value="SFP96907.1"/>
    <property type="molecule type" value="Genomic_DNA"/>
</dbReference>
<sequence length="76" mass="8072">MDDGAQLSMNQDFQILGGTLSRVGRVETLTSGVLSGNRIHFSAGGRSFQGIVDGETIKGVGWKAHRVTAHPRSGTF</sequence>
<dbReference type="STRING" id="634430.SAMN04488241_11335"/>
<dbReference type="AlphaFoldDB" id="A0A1I5UPA3"/>
<dbReference type="Proteomes" id="UP000199586">
    <property type="component" value="Unassembled WGS sequence"/>
</dbReference>
<dbReference type="RefSeq" id="WP_143090200.1">
    <property type="nucleotide sequence ID" value="NZ_FOXP01000013.1"/>
</dbReference>
<gene>
    <name evidence="1" type="ORF">SAMN04488241_11335</name>
</gene>
<evidence type="ECO:0000313" key="1">
    <source>
        <dbReference type="EMBL" id="SFP96907.1"/>
    </source>
</evidence>
<organism evidence="1 2">
    <name type="scientific">Sphingomonas rubra</name>
    <dbReference type="NCBI Taxonomy" id="634430"/>
    <lineage>
        <taxon>Bacteria</taxon>
        <taxon>Pseudomonadati</taxon>
        <taxon>Pseudomonadota</taxon>
        <taxon>Alphaproteobacteria</taxon>
        <taxon>Sphingomonadales</taxon>
        <taxon>Sphingomonadaceae</taxon>
        <taxon>Sphingomonas</taxon>
    </lineage>
</organism>
<evidence type="ECO:0000313" key="2">
    <source>
        <dbReference type="Proteomes" id="UP000199586"/>
    </source>
</evidence>
<proteinExistence type="predicted"/>
<protein>
    <submittedName>
        <fullName evidence="1">Uncharacterized protein</fullName>
    </submittedName>
</protein>
<accession>A0A1I5UPA3</accession>
<keyword evidence="2" id="KW-1185">Reference proteome</keyword>